<dbReference type="KEGG" id="pmrn:116944193"/>
<dbReference type="GO" id="GO:0051287">
    <property type="term" value="F:NAD binding"/>
    <property type="evidence" value="ECO:0007669"/>
    <property type="project" value="InterPro"/>
</dbReference>
<dbReference type="InterPro" id="IPR006140">
    <property type="entry name" value="D-isomer_DH_NAD-bd"/>
</dbReference>
<evidence type="ECO:0000256" key="2">
    <source>
        <dbReference type="ARBA" id="ARBA00023002"/>
    </source>
</evidence>
<dbReference type="Proteomes" id="UP001318040">
    <property type="component" value="Chromosome 20"/>
</dbReference>
<sequence length="326" mass="35441">MEHLPYMLVSENISSTYNQDEVKCITKYFNVVTLTSIKENKGLAEKVEAIGILCWELVVTKDLLDSLPNLRTVASLGAGVDHLDLPLLWSHGVSVSHTPDVVSATTADMGMALLLASAREVVNGAYLTKSPNCMDGGHILVGVDVHGATLGILGMGRIGRLVAERARGFHMSILYHNRTRRPIHEETALGAQYCQKIDEVLEKSDFLVIAVDANPGTVKIIGGREFKLMKTNATIINISRGVVIDQAALVEALQNKWIRAAALDVTDPEPLPRDHPLLQLSNVIITPHIGASTIRTRREMLESVATNALAAVQGRPIPHEVKPHQG</sequence>
<dbReference type="Pfam" id="PF02826">
    <property type="entry name" value="2-Hacid_dh_C"/>
    <property type="match status" value="1"/>
</dbReference>
<dbReference type="Gene3D" id="3.40.50.720">
    <property type="entry name" value="NAD(P)-binding Rossmann-like Domain"/>
    <property type="match status" value="2"/>
</dbReference>
<proteinExistence type="inferred from homology"/>
<name>A0AAJ7T928_PETMA</name>
<keyword evidence="6" id="KW-1185">Reference proteome</keyword>
<dbReference type="Pfam" id="PF00389">
    <property type="entry name" value="2-Hacid_dh"/>
    <property type="match status" value="1"/>
</dbReference>
<reference evidence="7" key="1">
    <citation type="submission" date="2025-08" db="UniProtKB">
        <authorList>
            <consortium name="RefSeq"/>
        </authorList>
    </citation>
    <scope>IDENTIFICATION</scope>
    <source>
        <tissue evidence="7">Sperm</tissue>
    </source>
</reference>
<evidence type="ECO:0000259" key="4">
    <source>
        <dbReference type="Pfam" id="PF00389"/>
    </source>
</evidence>
<dbReference type="InterPro" id="IPR006139">
    <property type="entry name" value="D-isomer_2_OHA_DH_cat_dom"/>
</dbReference>
<evidence type="ECO:0000259" key="5">
    <source>
        <dbReference type="Pfam" id="PF02826"/>
    </source>
</evidence>
<gene>
    <name evidence="7" type="primary">LOC116944193</name>
</gene>
<protein>
    <submittedName>
        <fullName evidence="7">Probable 2-ketogluconate reductase</fullName>
    </submittedName>
</protein>
<accession>A0AAJ7T928</accession>
<feature type="domain" description="D-isomer specific 2-hydroxyacid dehydrogenase catalytic" evidence="4">
    <location>
        <begin position="15"/>
        <end position="322"/>
    </location>
</feature>
<comment type="similarity">
    <text evidence="1 3">Belongs to the D-isomer specific 2-hydroxyacid dehydrogenase family.</text>
</comment>
<dbReference type="InterPro" id="IPR050223">
    <property type="entry name" value="D-isomer_2-hydroxyacid_DH"/>
</dbReference>
<dbReference type="SUPFAM" id="SSF51735">
    <property type="entry name" value="NAD(P)-binding Rossmann-fold domains"/>
    <property type="match status" value="1"/>
</dbReference>
<dbReference type="InterPro" id="IPR036291">
    <property type="entry name" value="NAD(P)-bd_dom_sf"/>
</dbReference>
<feature type="domain" description="D-isomer specific 2-hydroxyacid dehydrogenase NAD-binding" evidence="5">
    <location>
        <begin position="111"/>
        <end position="290"/>
    </location>
</feature>
<evidence type="ECO:0000256" key="1">
    <source>
        <dbReference type="ARBA" id="ARBA00005854"/>
    </source>
</evidence>
<dbReference type="AlphaFoldDB" id="A0AAJ7T928"/>
<evidence type="ECO:0000256" key="3">
    <source>
        <dbReference type="RuleBase" id="RU003719"/>
    </source>
</evidence>
<organism evidence="6 7">
    <name type="scientific">Petromyzon marinus</name>
    <name type="common">Sea lamprey</name>
    <dbReference type="NCBI Taxonomy" id="7757"/>
    <lineage>
        <taxon>Eukaryota</taxon>
        <taxon>Metazoa</taxon>
        <taxon>Chordata</taxon>
        <taxon>Craniata</taxon>
        <taxon>Vertebrata</taxon>
        <taxon>Cyclostomata</taxon>
        <taxon>Hyperoartia</taxon>
        <taxon>Petromyzontiformes</taxon>
        <taxon>Petromyzontidae</taxon>
        <taxon>Petromyzon</taxon>
    </lineage>
</organism>
<dbReference type="FunFam" id="3.40.50.720:FF:000462">
    <property type="entry name" value="Glyoxylate reductase (NADP+)"/>
    <property type="match status" value="1"/>
</dbReference>
<evidence type="ECO:0000313" key="6">
    <source>
        <dbReference type="Proteomes" id="UP001318040"/>
    </source>
</evidence>
<dbReference type="PANTHER" id="PTHR10996">
    <property type="entry name" value="2-HYDROXYACID DEHYDROGENASE-RELATED"/>
    <property type="match status" value="1"/>
</dbReference>
<dbReference type="GO" id="GO:0030267">
    <property type="term" value="F:glyoxylate reductase (NADPH) activity"/>
    <property type="evidence" value="ECO:0007669"/>
    <property type="project" value="TreeGrafter"/>
</dbReference>
<dbReference type="SUPFAM" id="SSF52283">
    <property type="entry name" value="Formate/glycerate dehydrogenase catalytic domain-like"/>
    <property type="match status" value="1"/>
</dbReference>
<keyword evidence="2 3" id="KW-0560">Oxidoreductase</keyword>
<dbReference type="InterPro" id="IPR029752">
    <property type="entry name" value="D-isomer_DH_CS1"/>
</dbReference>
<dbReference type="PROSITE" id="PS00065">
    <property type="entry name" value="D_2_HYDROXYACID_DH_1"/>
    <property type="match status" value="1"/>
</dbReference>
<dbReference type="PANTHER" id="PTHR10996:SF257">
    <property type="entry name" value="GLYOXYLATE REDUCTASE 1"/>
    <property type="match status" value="1"/>
</dbReference>
<dbReference type="RefSeq" id="XP_032813596.1">
    <property type="nucleotide sequence ID" value="XM_032957705.1"/>
</dbReference>
<dbReference type="GO" id="GO:0005829">
    <property type="term" value="C:cytosol"/>
    <property type="evidence" value="ECO:0007669"/>
    <property type="project" value="TreeGrafter"/>
</dbReference>
<dbReference type="GO" id="GO:0016618">
    <property type="term" value="F:hydroxypyruvate reductase [NAD(P)H] activity"/>
    <property type="evidence" value="ECO:0007669"/>
    <property type="project" value="TreeGrafter"/>
</dbReference>
<dbReference type="CDD" id="cd05301">
    <property type="entry name" value="GDH"/>
    <property type="match status" value="1"/>
</dbReference>
<evidence type="ECO:0000313" key="7">
    <source>
        <dbReference type="RefSeq" id="XP_032813596.1"/>
    </source>
</evidence>